<organism evidence="2 3">
    <name type="scientific">Vespula pensylvanica</name>
    <name type="common">Western yellow jacket</name>
    <name type="synonym">Wasp</name>
    <dbReference type="NCBI Taxonomy" id="30213"/>
    <lineage>
        <taxon>Eukaryota</taxon>
        <taxon>Metazoa</taxon>
        <taxon>Ecdysozoa</taxon>
        <taxon>Arthropoda</taxon>
        <taxon>Hexapoda</taxon>
        <taxon>Insecta</taxon>
        <taxon>Pterygota</taxon>
        <taxon>Neoptera</taxon>
        <taxon>Endopterygota</taxon>
        <taxon>Hymenoptera</taxon>
        <taxon>Apocrita</taxon>
        <taxon>Aculeata</taxon>
        <taxon>Vespoidea</taxon>
        <taxon>Vespidae</taxon>
        <taxon>Vespinae</taxon>
        <taxon>Vespula</taxon>
    </lineage>
</organism>
<dbReference type="EMBL" id="JACSDY010000010">
    <property type="protein sequence ID" value="KAF7417239.1"/>
    <property type="molecule type" value="Genomic_DNA"/>
</dbReference>
<name>A0A834NSK8_VESPE</name>
<evidence type="ECO:0000256" key="1">
    <source>
        <dbReference type="SAM" id="MobiDB-lite"/>
    </source>
</evidence>
<reference evidence="2" key="1">
    <citation type="journal article" date="2020" name="G3 (Bethesda)">
        <title>High-Quality Assemblies for Three Invasive Social Wasps from the &lt;i&gt;Vespula&lt;/i&gt; Genus.</title>
        <authorList>
            <person name="Harrop T.W.R."/>
            <person name="Guhlin J."/>
            <person name="McLaughlin G.M."/>
            <person name="Permina E."/>
            <person name="Stockwell P."/>
            <person name="Gilligan J."/>
            <person name="Le Lec M.F."/>
            <person name="Gruber M.A.M."/>
            <person name="Quinn O."/>
            <person name="Lovegrove M."/>
            <person name="Duncan E.J."/>
            <person name="Remnant E.J."/>
            <person name="Van Eeckhoven J."/>
            <person name="Graham B."/>
            <person name="Knapp R.A."/>
            <person name="Langford K.W."/>
            <person name="Kronenberg Z."/>
            <person name="Press M.O."/>
            <person name="Eacker S.M."/>
            <person name="Wilson-Rankin E.E."/>
            <person name="Purcell J."/>
            <person name="Lester P.J."/>
            <person name="Dearden P.K."/>
        </authorList>
    </citation>
    <scope>NUCLEOTIDE SEQUENCE</scope>
    <source>
        <strain evidence="2">Volc-1</strain>
    </source>
</reference>
<feature type="compositionally biased region" description="Basic and acidic residues" evidence="1">
    <location>
        <begin position="14"/>
        <end position="23"/>
    </location>
</feature>
<comment type="caution">
    <text evidence="2">The sequence shown here is derived from an EMBL/GenBank/DDBJ whole genome shotgun (WGS) entry which is preliminary data.</text>
</comment>
<sequence length="84" mass="8148">MGSGSAVEMPSDGTEVRGSEGSRKITQGDGGGSSGGDGSGGGGGGGGGAGREKVFDFEWNSRNLRAGPTGENGKKGLLEEEKSG</sequence>
<gene>
    <name evidence="2" type="ORF">H0235_011770</name>
</gene>
<feature type="compositionally biased region" description="Basic and acidic residues" evidence="1">
    <location>
        <begin position="72"/>
        <end position="84"/>
    </location>
</feature>
<keyword evidence="3" id="KW-1185">Reference proteome</keyword>
<protein>
    <submittedName>
        <fullName evidence="2">Uncharacterized protein</fullName>
    </submittedName>
</protein>
<evidence type="ECO:0000313" key="3">
    <source>
        <dbReference type="Proteomes" id="UP000600918"/>
    </source>
</evidence>
<proteinExistence type="predicted"/>
<feature type="region of interest" description="Disordered" evidence="1">
    <location>
        <begin position="1"/>
        <end position="84"/>
    </location>
</feature>
<feature type="compositionally biased region" description="Gly residues" evidence="1">
    <location>
        <begin position="28"/>
        <end position="49"/>
    </location>
</feature>
<accession>A0A834NSK8</accession>
<evidence type="ECO:0000313" key="2">
    <source>
        <dbReference type="EMBL" id="KAF7417239.1"/>
    </source>
</evidence>
<dbReference type="Proteomes" id="UP000600918">
    <property type="component" value="Unassembled WGS sequence"/>
</dbReference>
<dbReference type="AlphaFoldDB" id="A0A834NSK8"/>